<evidence type="ECO:0000259" key="2">
    <source>
        <dbReference type="Pfam" id="PF24626"/>
    </source>
</evidence>
<gene>
    <name evidence="3" type="ORF">CR513_42375</name>
</gene>
<evidence type="ECO:0000313" key="3">
    <source>
        <dbReference type="EMBL" id="RDX77490.1"/>
    </source>
</evidence>
<dbReference type="Pfam" id="PF24626">
    <property type="entry name" value="SH3_Tf2-1"/>
    <property type="match status" value="1"/>
</dbReference>
<sequence length="236" mass="27026">MERKGQQYARSANKGRSCIEWFSHLRRSKFLPRRDGPFKILKKINGNDYLVGMPKEFWDNNTFNVIDLTPCEASVEKPDLRTNSLQEGEDDTYTERENPTLQGPITRGRLRRTQEEVQHQLTTLKDLGEGQGGSIDSLKTKVIGQPKLLSHFRSPNPLLRLLIIGPYVFRALSWALGMISEVHFVTNHAIKGLPHTRWNKIMSLHFCESILSFLDYPRNSFSSRIHGARGALDPLI</sequence>
<feature type="domain" description="Tf2-1-like SH3-like" evidence="2">
    <location>
        <begin position="26"/>
        <end position="71"/>
    </location>
</feature>
<dbReference type="InterPro" id="IPR056924">
    <property type="entry name" value="SH3_Tf2-1"/>
</dbReference>
<dbReference type="AlphaFoldDB" id="A0A371FGX0"/>
<comment type="caution">
    <text evidence="3">The sequence shown here is derived from an EMBL/GenBank/DDBJ whole genome shotgun (WGS) entry which is preliminary data.</text>
</comment>
<reference evidence="3" key="1">
    <citation type="submission" date="2018-05" db="EMBL/GenBank/DDBJ databases">
        <title>Draft genome of Mucuna pruriens seed.</title>
        <authorList>
            <person name="Nnadi N.E."/>
            <person name="Vos R."/>
            <person name="Hasami M.H."/>
            <person name="Devisetty U.K."/>
            <person name="Aguiy J.C."/>
        </authorList>
    </citation>
    <scope>NUCLEOTIDE SEQUENCE [LARGE SCALE GENOMIC DNA]</scope>
    <source>
        <strain evidence="3">JCA_2017</strain>
    </source>
</reference>
<evidence type="ECO:0000313" key="4">
    <source>
        <dbReference type="Proteomes" id="UP000257109"/>
    </source>
</evidence>
<protein>
    <recommendedName>
        <fullName evidence="2">Tf2-1-like SH3-like domain-containing protein</fullName>
    </recommendedName>
</protein>
<feature type="non-terminal residue" evidence="3">
    <location>
        <position position="1"/>
    </location>
</feature>
<dbReference type="EMBL" id="QJKJ01009153">
    <property type="protein sequence ID" value="RDX77490.1"/>
    <property type="molecule type" value="Genomic_DNA"/>
</dbReference>
<organism evidence="3 4">
    <name type="scientific">Mucuna pruriens</name>
    <name type="common">Velvet bean</name>
    <name type="synonym">Dolichos pruriens</name>
    <dbReference type="NCBI Taxonomy" id="157652"/>
    <lineage>
        <taxon>Eukaryota</taxon>
        <taxon>Viridiplantae</taxon>
        <taxon>Streptophyta</taxon>
        <taxon>Embryophyta</taxon>
        <taxon>Tracheophyta</taxon>
        <taxon>Spermatophyta</taxon>
        <taxon>Magnoliopsida</taxon>
        <taxon>eudicotyledons</taxon>
        <taxon>Gunneridae</taxon>
        <taxon>Pentapetalae</taxon>
        <taxon>rosids</taxon>
        <taxon>fabids</taxon>
        <taxon>Fabales</taxon>
        <taxon>Fabaceae</taxon>
        <taxon>Papilionoideae</taxon>
        <taxon>50 kb inversion clade</taxon>
        <taxon>NPAAA clade</taxon>
        <taxon>indigoferoid/millettioid clade</taxon>
        <taxon>Phaseoleae</taxon>
        <taxon>Mucuna</taxon>
    </lineage>
</organism>
<name>A0A371FGX0_MUCPR</name>
<dbReference type="Proteomes" id="UP000257109">
    <property type="component" value="Unassembled WGS sequence"/>
</dbReference>
<dbReference type="OrthoDB" id="1721574at2759"/>
<feature type="region of interest" description="Disordered" evidence="1">
    <location>
        <begin position="77"/>
        <end position="104"/>
    </location>
</feature>
<proteinExistence type="predicted"/>
<accession>A0A371FGX0</accession>
<keyword evidence="4" id="KW-1185">Reference proteome</keyword>
<evidence type="ECO:0000256" key="1">
    <source>
        <dbReference type="SAM" id="MobiDB-lite"/>
    </source>
</evidence>